<evidence type="ECO:0000256" key="2">
    <source>
        <dbReference type="ARBA" id="ARBA00022598"/>
    </source>
</evidence>
<evidence type="ECO:0008006" key="7">
    <source>
        <dbReference type="Google" id="ProtNLM"/>
    </source>
</evidence>
<dbReference type="GO" id="GO:0006631">
    <property type="term" value="P:fatty acid metabolic process"/>
    <property type="evidence" value="ECO:0007669"/>
    <property type="project" value="TreeGrafter"/>
</dbReference>
<comment type="similarity">
    <text evidence="1">Belongs to the ATP-dependent AMP-binding enzyme family.</text>
</comment>
<dbReference type="SUPFAM" id="SSF56801">
    <property type="entry name" value="Acetyl-CoA synthetase-like"/>
    <property type="match status" value="1"/>
</dbReference>
<feature type="domain" description="AMP-binding enzyme C-terminal" evidence="4">
    <location>
        <begin position="454"/>
        <end position="529"/>
    </location>
</feature>
<sequence length="541" mass="58918">MCFVAVLLPVTTENHLKPGLNSSAPAIMAKLLLFSETSEDPALIIPATNTEKTLHLSYRALHNVVVKAQIRLAALGIGPGSTVALAIRNRIEFVIIFLALIRQGATTSPLNPDCSVRESSEILGYMTPTYTIVAANHYSATSDKNIIEGSELQSVPVAQVRWDSETGSINITTTKSQREEAAAVMASEDIQPTDAVLLHYTSGTTGKPKAVRLTHQIITASCDIVIAAHELTARDRTMLVAPMFHVGGTCSSLFSTLCSGGCVIIPPSLSGTFWHQFQEHGATWYYAVPTLHRLLLSFPRPKRLTNIRFVRSGATGISAELIRLLEKELGCPLLEGYGMTETAQGVFNNRLRDVTRRAGIYAIPDGLDIRLLVDGEDQIPRLVSHPSASGEICIRGDCVIDGYAEGLEVNQTAFVQGYFRTGDLGTLCDDGYLQVTGRVKEMINKGGEKISPYEIEELLMTHQAVKDVACFRVHDDAYGEEVGVAIVVHENHNVTALEVKKFVRQNATLFKVPKKVVFVSALPLNRSGKYQRAKLAEAYGG</sequence>
<dbReference type="GO" id="GO:0031956">
    <property type="term" value="F:medium-chain fatty acid-CoA ligase activity"/>
    <property type="evidence" value="ECO:0007669"/>
    <property type="project" value="TreeGrafter"/>
</dbReference>
<evidence type="ECO:0000313" key="5">
    <source>
        <dbReference type="EMBL" id="KAE8312651.1"/>
    </source>
</evidence>
<evidence type="ECO:0000313" key="6">
    <source>
        <dbReference type="Proteomes" id="UP000325433"/>
    </source>
</evidence>
<dbReference type="InterPro" id="IPR045851">
    <property type="entry name" value="AMP-bd_C_sf"/>
</dbReference>
<dbReference type="AlphaFoldDB" id="A0A5N6VVV5"/>
<accession>A0A5N6VVV5</accession>
<dbReference type="InterPro" id="IPR025110">
    <property type="entry name" value="AMP-bd_C"/>
</dbReference>
<dbReference type="InterPro" id="IPR000873">
    <property type="entry name" value="AMP-dep_synth/lig_dom"/>
</dbReference>
<dbReference type="EMBL" id="ML738332">
    <property type="protein sequence ID" value="KAE8312651.1"/>
    <property type="molecule type" value="Genomic_DNA"/>
</dbReference>
<dbReference type="InterPro" id="IPR020845">
    <property type="entry name" value="AMP-binding_CS"/>
</dbReference>
<gene>
    <name evidence="5" type="ORF">BDV41DRAFT_300409</name>
</gene>
<evidence type="ECO:0000259" key="4">
    <source>
        <dbReference type="Pfam" id="PF13193"/>
    </source>
</evidence>
<keyword evidence="6" id="KW-1185">Reference proteome</keyword>
<name>A0A5N6VVV5_9EURO</name>
<keyword evidence="2" id="KW-0436">Ligase</keyword>
<dbReference type="Gene3D" id="3.40.50.12780">
    <property type="entry name" value="N-terminal domain of ligase-like"/>
    <property type="match status" value="1"/>
</dbReference>
<feature type="domain" description="AMP-dependent synthetase/ligase" evidence="3">
    <location>
        <begin position="40"/>
        <end position="403"/>
    </location>
</feature>
<organism evidence="5 6">
    <name type="scientific">Aspergillus transmontanensis</name>
    <dbReference type="NCBI Taxonomy" id="1034304"/>
    <lineage>
        <taxon>Eukaryota</taxon>
        <taxon>Fungi</taxon>
        <taxon>Dikarya</taxon>
        <taxon>Ascomycota</taxon>
        <taxon>Pezizomycotina</taxon>
        <taxon>Eurotiomycetes</taxon>
        <taxon>Eurotiomycetidae</taxon>
        <taxon>Eurotiales</taxon>
        <taxon>Aspergillaceae</taxon>
        <taxon>Aspergillus</taxon>
        <taxon>Aspergillus subgen. Circumdati</taxon>
    </lineage>
</organism>
<reference evidence="6" key="1">
    <citation type="submission" date="2019-04" db="EMBL/GenBank/DDBJ databases">
        <title>Friends and foes A comparative genomics studyof 23 Aspergillus species from section Flavi.</title>
        <authorList>
            <consortium name="DOE Joint Genome Institute"/>
            <person name="Kjaerbolling I."/>
            <person name="Vesth T."/>
            <person name="Frisvad J.C."/>
            <person name="Nybo J.L."/>
            <person name="Theobald S."/>
            <person name="Kildgaard S."/>
            <person name="Isbrandt T."/>
            <person name="Kuo A."/>
            <person name="Sato A."/>
            <person name="Lyhne E.K."/>
            <person name="Kogle M.E."/>
            <person name="Wiebenga A."/>
            <person name="Kun R.S."/>
            <person name="Lubbers R.J."/>
            <person name="Makela M.R."/>
            <person name="Barry K."/>
            <person name="Chovatia M."/>
            <person name="Clum A."/>
            <person name="Daum C."/>
            <person name="Haridas S."/>
            <person name="He G."/>
            <person name="LaButti K."/>
            <person name="Lipzen A."/>
            <person name="Mondo S."/>
            <person name="Riley R."/>
            <person name="Salamov A."/>
            <person name="Simmons B.A."/>
            <person name="Magnuson J.K."/>
            <person name="Henrissat B."/>
            <person name="Mortensen U.H."/>
            <person name="Larsen T.O."/>
            <person name="Devries R.P."/>
            <person name="Grigoriev I.V."/>
            <person name="Machida M."/>
            <person name="Baker S.E."/>
            <person name="Andersen M.R."/>
        </authorList>
    </citation>
    <scope>NUCLEOTIDE SEQUENCE [LARGE SCALE GENOMIC DNA]</scope>
    <source>
        <strain evidence="6">CBS 130015</strain>
    </source>
</reference>
<dbReference type="InterPro" id="IPR042099">
    <property type="entry name" value="ANL_N_sf"/>
</dbReference>
<proteinExistence type="inferred from homology"/>
<evidence type="ECO:0000259" key="3">
    <source>
        <dbReference type="Pfam" id="PF00501"/>
    </source>
</evidence>
<evidence type="ECO:0000256" key="1">
    <source>
        <dbReference type="ARBA" id="ARBA00006432"/>
    </source>
</evidence>
<dbReference type="PANTHER" id="PTHR43201:SF5">
    <property type="entry name" value="MEDIUM-CHAIN ACYL-COA LIGASE ACSF2, MITOCHONDRIAL"/>
    <property type="match status" value="1"/>
</dbReference>
<dbReference type="Pfam" id="PF13193">
    <property type="entry name" value="AMP-binding_C"/>
    <property type="match status" value="1"/>
</dbReference>
<protein>
    <recommendedName>
        <fullName evidence="7">Acetyl-CoA synthetase-like protein</fullName>
    </recommendedName>
</protein>
<dbReference type="Gene3D" id="3.30.300.30">
    <property type="match status" value="1"/>
</dbReference>
<dbReference type="PROSITE" id="PS00455">
    <property type="entry name" value="AMP_BINDING"/>
    <property type="match status" value="1"/>
</dbReference>
<dbReference type="Pfam" id="PF00501">
    <property type="entry name" value="AMP-binding"/>
    <property type="match status" value="1"/>
</dbReference>
<dbReference type="PANTHER" id="PTHR43201">
    <property type="entry name" value="ACYL-COA SYNTHETASE"/>
    <property type="match status" value="1"/>
</dbReference>
<dbReference type="Proteomes" id="UP000325433">
    <property type="component" value="Unassembled WGS sequence"/>
</dbReference>